<evidence type="ECO:0000313" key="3">
    <source>
        <dbReference type="Proteomes" id="UP000815325"/>
    </source>
</evidence>
<protein>
    <submittedName>
        <fullName evidence="2">Ribonuclease H-like domain-containing protein</fullName>
    </submittedName>
</protein>
<organism evidence="2 3">
    <name type="scientific">Dunaliella salina</name>
    <name type="common">Green alga</name>
    <name type="synonym">Protococcus salinus</name>
    <dbReference type="NCBI Taxonomy" id="3046"/>
    <lineage>
        <taxon>Eukaryota</taxon>
        <taxon>Viridiplantae</taxon>
        <taxon>Chlorophyta</taxon>
        <taxon>core chlorophytes</taxon>
        <taxon>Chlorophyceae</taxon>
        <taxon>CS clade</taxon>
        <taxon>Chlamydomonadales</taxon>
        <taxon>Dunaliellaceae</taxon>
        <taxon>Dunaliella</taxon>
    </lineage>
</organism>
<dbReference type="PANTHER" id="PTHR46814">
    <property type="entry name" value="EGALITARIAN, ISOFORM B"/>
    <property type="match status" value="1"/>
</dbReference>
<proteinExistence type="predicted"/>
<dbReference type="InterPro" id="IPR002562">
    <property type="entry name" value="3'-5'_exonuclease_dom"/>
</dbReference>
<name>A0ABQ7FX34_DUNSA</name>
<dbReference type="InterPro" id="IPR036397">
    <property type="entry name" value="RNaseH_sf"/>
</dbReference>
<dbReference type="InterPro" id="IPR012337">
    <property type="entry name" value="RNaseH-like_sf"/>
</dbReference>
<comment type="caution">
    <text evidence="2">The sequence shown here is derived from an EMBL/GenBank/DDBJ whole genome shotgun (WGS) entry which is preliminary data.</text>
</comment>
<keyword evidence="3" id="KW-1185">Reference proteome</keyword>
<accession>A0ABQ7FX34</accession>
<sequence>MLVDFTRIRSVEPRVRLLPQPRGRASILHASRLMRRISASSGPEPHIVHVDDQSSEVYTSMLSHLSSAKAIAMDCEGRPTLCLMQMYAPATERFPAAVYLVDPLADKRLLPGLKPVLEGSPLKILHDCLRDAAMLLDLTGARLQPVLDTQVAVAVFQLGGLKAIEGTATLTTAAGGWPNELGLDEMMEAFGFQHKHKAEVHTLMNSRRAQGMQTSLFCERPLSPALQEYAATNVQYLITMAERMGCLDSLLCLALSQARADMHYQVRPKKLASVKLEAAAKSIRYRIKESNSKAYKSKGDCNSHRRASKWLIELLNAFHNL</sequence>
<dbReference type="EMBL" id="MU070658">
    <property type="protein sequence ID" value="KAF5826920.1"/>
    <property type="molecule type" value="Genomic_DNA"/>
</dbReference>
<dbReference type="Pfam" id="PF01612">
    <property type="entry name" value="DNA_pol_A_exo1"/>
    <property type="match status" value="1"/>
</dbReference>
<gene>
    <name evidence="2" type="ORF">DUNSADRAFT_1755</name>
</gene>
<dbReference type="Gene3D" id="3.30.420.10">
    <property type="entry name" value="Ribonuclease H-like superfamily/Ribonuclease H"/>
    <property type="match status" value="1"/>
</dbReference>
<dbReference type="PANTHER" id="PTHR46814:SF1">
    <property type="entry name" value="EGALITARIAN, ISOFORM B"/>
    <property type="match status" value="1"/>
</dbReference>
<feature type="domain" description="3'-5' exonuclease" evidence="1">
    <location>
        <begin position="57"/>
        <end position="244"/>
    </location>
</feature>
<dbReference type="Proteomes" id="UP000815325">
    <property type="component" value="Unassembled WGS sequence"/>
</dbReference>
<evidence type="ECO:0000313" key="2">
    <source>
        <dbReference type="EMBL" id="KAF5826920.1"/>
    </source>
</evidence>
<reference evidence="2" key="1">
    <citation type="submission" date="2017-08" db="EMBL/GenBank/DDBJ databases">
        <authorList>
            <person name="Polle J.E."/>
            <person name="Barry K."/>
            <person name="Cushman J."/>
            <person name="Schmutz J."/>
            <person name="Tran D."/>
            <person name="Hathwaick L.T."/>
            <person name="Yim W.C."/>
            <person name="Jenkins J."/>
            <person name="Mckie-Krisberg Z.M."/>
            <person name="Prochnik S."/>
            <person name="Lindquist E."/>
            <person name="Dockter R.B."/>
            <person name="Adam C."/>
            <person name="Molina H."/>
            <person name="Bunkerborg J."/>
            <person name="Jin E."/>
            <person name="Buchheim M."/>
            <person name="Magnuson J."/>
        </authorList>
    </citation>
    <scope>NUCLEOTIDE SEQUENCE</scope>
    <source>
        <strain evidence="2">CCAP 19/18</strain>
    </source>
</reference>
<dbReference type="SUPFAM" id="SSF53098">
    <property type="entry name" value="Ribonuclease H-like"/>
    <property type="match status" value="1"/>
</dbReference>
<evidence type="ECO:0000259" key="1">
    <source>
        <dbReference type="Pfam" id="PF01612"/>
    </source>
</evidence>